<dbReference type="EMBL" id="JBHRTR010000019">
    <property type="protein sequence ID" value="MFC3227030.1"/>
    <property type="molecule type" value="Genomic_DNA"/>
</dbReference>
<evidence type="ECO:0000259" key="2">
    <source>
        <dbReference type="Pfam" id="PF00171"/>
    </source>
</evidence>
<dbReference type="InterPro" id="IPR016160">
    <property type="entry name" value="Ald_DH_CS_CYS"/>
</dbReference>
<name>A0ABV7KXJ1_9PROT</name>
<proteinExistence type="predicted"/>
<sequence length="505" mass="53985">MNAPSTAGTMISPPDPSSIQNRLFIGGRFVDAADGATIDVLNPHDNSLITKVAEAKAADVDRAVAAAQAAFPKWRDMAAMDRGRLLLKLADRIEAEQAALGALEALDTGHPFRDTQILDVPRTAVTYRYFGGMADKFEGSVIPVEQGFLNYLLREPLGVVGQVVPWNFPLMFTSWKMAPALAAGNCVVLKPSEITPLSTLRIAELMAEVGFPEGVVNILPGYGQTAGQHLAEHPEVAKIAFTGSTPVGRQVVQASAGNLKKVQLELGGKGANIVFEDANVRAAIGGSAFAIFHNQGQACIAGSRLLLHERIADQFLEGFLALARSIRLGNPLDTATEMGPLTSRLHQERVLKYCGIAQDQGGEILAGGAAPQDAALAKGCYVAPTVVRAKPQDRVCQEEVFGPFVTVTTFADEAEALAIANGTEYGLGGGLWTADLSRAHRFARAMKSGMVWINCYKRVNPGSPFGGTGQSGYGREMGFEVMREYSQAKSVWVNVDAQIPPYYPR</sequence>
<dbReference type="InterPro" id="IPR016162">
    <property type="entry name" value="Ald_DH_N"/>
</dbReference>
<protein>
    <submittedName>
        <fullName evidence="3">Aldehyde dehydrogenase family protein</fullName>
    </submittedName>
</protein>
<dbReference type="Proteomes" id="UP001595528">
    <property type="component" value="Unassembled WGS sequence"/>
</dbReference>
<evidence type="ECO:0000313" key="4">
    <source>
        <dbReference type="Proteomes" id="UP001595528"/>
    </source>
</evidence>
<reference evidence="4" key="1">
    <citation type="journal article" date="2019" name="Int. J. Syst. Evol. Microbiol.">
        <title>The Global Catalogue of Microorganisms (GCM) 10K type strain sequencing project: providing services to taxonomists for standard genome sequencing and annotation.</title>
        <authorList>
            <consortium name="The Broad Institute Genomics Platform"/>
            <consortium name="The Broad Institute Genome Sequencing Center for Infectious Disease"/>
            <person name="Wu L."/>
            <person name="Ma J."/>
        </authorList>
    </citation>
    <scope>NUCLEOTIDE SEQUENCE [LARGE SCALE GENOMIC DNA]</scope>
    <source>
        <strain evidence="4">KCTC 42964</strain>
    </source>
</reference>
<dbReference type="InterPro" id="IPR016161">
    <property type="entry name" value="Ald_DH/histidinol_DH"/>
</dbReference>
<organism evidence="3 4">
    <name type="scientific">Marinibaculum pumilum</name>
    <dbReference type="NCBI Taxonomy" id="1766165"/>
    <lineage>
        <taxon>Bacteria</taxon>
        <taxon>Pseudomonadati</taxon>
        <taxon>Pseudomonadota</taxon>
        <taxon>Alphaproteobacteria</taxon>
        <taxon>Rhodospirillales</taxon>
        <taxon>Rhodospirillaceae</taxon>
        <taxon>Marinibaculum</taxon>
    </lineage>
</organism>
<feature type="domain" description="Aldehyde dehydrogenase" evidence="2">
    <location>
        <begin position="30"/>
        <end position="491"/>
    </location>
</feature>
<dbReference type="InterPro" id="IPR015590">
    <property type="entry name" value="Aldehyde_DH_dom"/>
</dbReference>
<dbReference type="Pfam" id="PF00171">
    <property type="entry name" value="Aldedh"/>
    <property type="match status" value="1"/>
</dbReference>
<evidence type="ECO:0000313" key="3">
    <source>
        <dbReference type="EMBL" id="MFC3227030.1"/>
    </source>
</evidence>
<dbReference type="Gene3D" id="3.40.309.10">
    <property type="entry name" value="Aldehyde Dehydrogenase, Chain A, domain 2"/>
    <property type="match status" value="1"/>
</dbReference>
<dbReference type="RefSeq" id="WP_379899191.1">
    <property type="nucleotide sequence ID" value="NZ_JBHRTR010000019.1"/>
</dbReference>
<accession>A0ABV7KXJ1</accession>
<gene>
    <name evidence="3" type="ORF">ACFOGJ_07310</name>
</gene>
<evidence type="ECO:0000256" key="1">
    <source>
        <dbReference type="ARBA" id="ARBA00023002"/>
    </source>
</evidence>
<dbReference type="Gene3D" id="3.40.605.10">
    <property type="entry name" value="Aldehyde Dehydrogenase, Chain A, domain 1"/>
    <property type="match status" value="1"/>
</dbReference>
<dbReference type="PROSITE" id="PS00070">
    <property type="entry name" value="ALDEHYDE_DEHYDR_CYS"/>
    <property type="match status" value="1"/>
</dbReference>
<keyword evidence="4" id="KW-1185">Reference proteome</keyword>
<comment type="caution">
    <text evidence="3">The sequence shown here is derived from an EMBL/GenBank/DDBJ whole genome shotgun (WGS) entry which is preliminary data.</text>
</comment>
<keyword evidence="1" id="KW-0560">Oxidoreductase</keyword>
<dbReference type="SUPFAM" id="SSF53720">
    <property type="entry name" value="ALDH-like"/>
    <property type="match status" value="1"/>
</dbReference>
<dbReference type="InterPro" id="IPR016163">
    <property type="entry name" value="Ald_DH_C"/>
</dbReference>
<dbReference type="PANTHER" id="PTHR11699">
    <property type="entry name" value="ALDEHYDE DEHYDROGENASE-RELATED"/>
    <property type="match status" value="1"/>
</dbReference>